<reference evidence="2" key="1">
    <citation type="submission" date="2020-05" db="EMBL/GenBank/DDBJ databases">
        <title>WGS assembly of Panicum virgatum.</title>
        <authorList>
            <person name="Lovell J.T."/>
            <person name="Jenkins J."/>
            <person name="Shu S."/>
            <person name="Juenger T.E."/>
            <person name="Schmutz J."/>
        </authorList>
    </citation>
    <scope>NUCLEOTIDE SEQUENCE</scope>
    <source>
        <strain evidence="2">AP13</strain>
    </source>
</reference>
<accession>A0A8T0VVA4</accession>
<sequence>MSILSTGPLKNAWSNNQSTCAGEAGRVPARGVPSAASATMGGGVQRSCAASRAHEDLPAARRWRSAGAVGYRTRAESWRPPSASEREAEPAAASAGGGGGGRRPASAAEVCPRRRVSTAKGWGGRSDAAAGQGGSGGGDTGERWPDAGWGRGVSDPQRRRAGDRAGVEGGGAAG</sequence>
<keyword evidence="3" id="KW-1185">Reference proteome</keyword>
<evidence type="ECO:0000256" key="1">
    <source>
        <dbReference type="SAM" id="MobiDB-lite"/>
    </source>
</evidence>
<protein>
    <submittedName>
        <fullName evidence="2">Uncharacterized protein</fullName>
    </submittedName>
</protein>
<feature type="region of interest" description="Disordered" evidence="1">
    <location>
        <begin position="64"/>
        <end position="174"/>
    </location>
</feature>
<feature type="compositionally biased region" description="Basic and acidic residues" evidence="1">
    <location>
        <begin position="156"/>
        <end position="166"/>
    </location>
</feature>
<proteinExistence type="predicted"/>
<name>A0A8T0VVA4_PANVG</name>
<comment type="caution">
    <text evidence="2">The sequence shown here is derived from an EMBL/GenBank/DDBJ whole genome shotgun (WGS) entry which is preliminary data.</text>
</comment>
<gene>
    <name evidence="2" type="ORF">PVAP13_2NG640002</name>
</gene>
<evidence type="ECO:0000313" key="3">
    <source>
        <dbReference type="Proteomes" id="UP000823388"/>
    </source>
</evidence>
<organism evidence="2 3">
    <name type="scientific">Panicum virgatum</name>
    <name type="common">Blackwell switchgrass</name>
    <dbReference type="NCBI Taxonomy" id="38727"/>
    <lineage>
        <taxon>Eukaryota</taxon>
        <taxon>Viridiplantae</taxon>
        <taxon>Streptophyta</taxon>
        <taxon>Embryophyta</taxon>
        <taxon>Tracheophyta</taxon>
        <taxon>Spermatophyta</taxon>
        <taxon>Magnoliopsida</taxon>
        <taxon>Liliopsida</taxon>
        <taxon>Poales</taxon>
        <taxon>Poaceae</taxon>
        <taxon>PACMAD clade</taxon>
        <taxon>Panicoideae</taxon>
        <taxon>Panicodae</taxon>
        <taxon>Paniceae</taxon>
        <taxon>Panicinae</taxon>
        <taxon>Panicum</taxon>
        <taxon>Panicum sect. Hiantes</taxon>
    </lineage>
</organism>
<evidence type="ECO:0000313" key="2">
    <source>
        <dbReference type="EMBL" id="KAG2638835.1"/>
    </source>
</evidence>
<dbReference type="EMBL" id="CM029040">
    <property type="protein sequence ID" value="KAG2638835.1"/>
    <property type="molecule type" value="Genomic_DNA"/>
</dbReference>
<dbReference type="AlphaFoldDB" id="A0A8T0VVA4"/>
<dbReference type="Proteomes" id="UP000823388">
    <property type="component" value="Chromosome 2N"/>
</dbReference>